<dbReference type="InterPro" id="IPR039300">
    <property type="entry name" value="JASON"/>
</dbReference>
<feature type="compositionally biased region" description="Polar residues" evidence="1">
    <location>
        <begin position="455"/>
        <end position="472"/>
    </location>
</feature>
<reference evidence="3" key="2">
    <citation type="submission" date="2025-08" db="UniProtKB">
        <authorList>
            <consortium name="RefSeq"/>
        </authorList>
    </citation>
    <scope>IDENTIFICATION</scope>
    <source>
        <tissue evidence="3">Etiolated seedlings</tissue>
    </source>
</reference>
<organism evidence="2 3">
    <name type="scientific">Cicer arietinum</name>
    <name type="common">Chickpea</name>
    <name type="synonym">Garbanzo</name>
    <dbReference type="NCBI Taxonomy" id="3827"/>
    <lineage>
        <taxon>Eukaryota</taxon>
        <taxon>Viridiplantae</taxon>
        <taxon>Streptophyta</taxon>
        <taxon>Embryophyta</taxon>
        <taxon>Tracheophyta</taxon>
        <taxon>Spermatophyta</taxon>
        <taxon>Magnoliopsida</taxon>
        <taxon>eudicotyledons</taxon>
        <taxon>Gunneridae</taxon>
        <taxon>Pentapetalae</taxon>
        <taxon>rosids</taxon>
        <taxon>fabids</taxon>
        <taxon>Fabales</taxon>
        <taxon>Fabaceae</taxon>
        <taxon>Papilionoideae</taxon>
        <taxon>50 kb inversion clade</taxon>
        <taxon>NPAAA clade</taxon>
        <taxon>Hologalegina</taxon>
        <taxon>IRL clade</taxon>
        <taxon>Cicereae</taxon>
        <taxon>Cicer</taxon>
    </lineage>
</organism>
<keyword evidence="2" id="KW-1185">Reference proteome</keyword>
<reference evidence="2" key="1">
    <citation type="journal article" date="2013" name="Nat. Biotechnol.">
        <title>Draft genome sequence of chickpea (Cicer arietinum) provides a resource for trait improvement.</title>
        <authorList>
            <person name="Varshney R.K."/>
            <person name="Song C."/>
            <person name="Saxena R.K."/>
            <person name="Azam S."/>
            <person name="Yu S."/>
            <person name="Sharpe A.G."/>
            <person name="Cannon S."/>
            <person name="Baek J."/>
            <person name="Rosen B.D."/>
            <person name="Tar'an B."/>
            <person name="Millan T."/>
            <person name="Zhang X."/>
            <person name="Ramsay L.D."/>
            <person name="Iwata A."/>
            <person name="Wang Y."/>
            <person name="Nelson W."/>
            <person name="Farmer A.D."/>
            <person name="Gaur P.M."/>
            <person name="Soderlund C."/>
            <person name="Penmetsa R.V."/>
            <person name="Xu C."/>
            <person name="Bharti A.K."/>
            <person name="He W."/>
            <person name="Winter P."/>
            <person name="Zhao S."/>
            <person name="Hane J.K."/>
            <person name="Carrasquilla-Garcia N."/>
            <person name="Condie J.A."/>
            <person name="Upadhyaya H.D."/>
            <person name="Luo M.C."/>
            <person name="Thudi M."/>
            <person name="Gowda C.L."/>
            <person name="Singh N.P."/>
            <person name="Lichtenzveig J."/>
            <person name="Gali K.K."/>
            <person name="Rubio J."/>
            <person name="Nadarajan N."/>
            <person name="Dolezel J."/>
            <person name="Bansal K.C."/>
            <person name="Xu X."/>
            <person name="Edwards D."/>
            <person name="Zhang G."/>
            <person name="Kahl G."/>
            <person name="Gil J."/>
            <person name="Singh K.B."/>
            <person name="Datta S.K."/>
            <person name="Jackson S.A."/>
            <person name="Wang J."/>
            <person name="Cook D.R."/>
        </authorList>
    </citation>
    <scope>NUCLEOTIDE SEQUENCE [LARGE SCALE GENOMIC DNA]</scope>
    <source>
        <strain evidence="2">cv. CDC Frontier</strain>
    </source>
</reference>
<dbReference type="PANTHER" id="PTHR33318:SF7">
    <property type="entry name" value="PROTEIN JASON"/>
    <property type="match status" value="1"/>
</dbReference>
<evidence type="ECO:0000256" key="1">
    <source>
        <dbReference type="SAM" id="MobiDB-lite"/>
    </source>
</evidence>
<dbReference type="OrthoDB" id="1932581at2759"/>
<feature type="region of interest" description="Disordered" evidence="1">
    <location>
        <begin position="49"/>
        <end position="70"/>
    </location>
</feature>
<dbReference type="PaxDb" id="3827-XP_004499968.1"/>
<sequence length="472" mass="52832">MGCLFTCFRVRENKRHLPKTTTLPPSRHTKPNQDVVVSRNRLSSLFLSEEGEDNVGHNGKNFDEGSQRDDRELKDEAKFLKACGTIASTPDKIQKASEKLKVSPSYSKDSGPPKFRSWLLDSSAQNVPIDVQPFNPPTPKKQCEEWEKRTECSDHTPSSCISNAHNTQWDHLDSTEGSGSGSCHPSDGTEMNMASVSPWPSTTYTKERNRSTHFECETEISSCESSDYSGWHMKNTESPNPTPIKLSEGMQTPGTVYPAISKELPNGKPQVMSQFVYPTSSLGEDISKSKILEEEEPISVQDSRKLSESSEQSQNATSTPDKGLNKMPCENEFKVEESLSSWLKPASVILEERSKKMEMGYIHVRKTPADRPIIGMVAAHWIEDEHSDVPPPKWWDGNGIPNSTNKYKEDQKVSWHATPFEERLEKALSEETVISKRKDVCGKPIAFDESEESDTALSQLKSSTHSQSVVSF</sequence>
<dbReference type="AlphaFoldDB" id="A0A3Q7XSW5"/>
<dbReference type="GO" id="GO:0007142">
    <property type="term" value="P:male meiosis II"/>
    <property type="evidence" value="ECO:0007669"/>
    <property type="project" value="InterPro"/>
</dbReference>
<evidence type="ECO:0000313" key="3">
    <source>
        <dbReference type="RefSeq" id="XP_027190958.1"/>
    </source>
</evidence>
<proteinExistence type="predicted"/>
<gene>
    <name evidence="3" type="primary">LOC101495785</name>
</gene>
<evidence type="ECO:0000313" key="2">
    <source>
        <dbReference type="Proteomes" id="UP000087171"/>
    </source>
</evidence>
<dbReference type="GeneID" id="101495785"/>
<feature type="region of interest" description="Disordered" evidence="1">
    <location>
        <begin position="444"/>
        <end position="472"/>
    </location>
</feature>
<feature type="compositionally biased region" description="Polar residues" evidence="1">
    <location>
        <begin position="192"/>
        <end position="204"/>
    </location>
</feature>
<accession>A0A3Q7XSW5</accession>
<dbReference type="RefSeq" id="XP_027190958.1">
    <property type="nucleotide sequence ID" value="XM_027335157.1"/>
</dbReference>
<dbReference type="STRING" id="3827.A0A3Q7XSW5"/>
<feature type="compositionally biased region" description="Polar residues" evidence="1">
    <location>
        <begin position="309"/>
        <end position="320"/>
    </location>
</feature>
<protein>
    <submittedName>
        <fullName evidence="3">Protein JASON-like isoform X1</fullName>
    </submittedName>
</protein>
<feature type="region of interest" description="Disordered" evidence="1">
    <location>
        <begin position="171"/>
        <end position="211"/>
    </location>
</feature>
<dbReference type="Proteomes" id="UP000087171">
    <property type="component" value="Chromosome Ca5"/>
</dbReference>
<dbReference type="PANTHER" id="PTHR33318">
    <property type="entry name" value="ASPARTYL/GLUTAMYL-TRNA(ASN/GLN) AMIDOTRANSFERASE SUBUNIT"/>
    <property type="match status" value="1"/>
</dbReference>
<feature type="region of interest" description="Disordered" evidence="1">
    <location>
        <begin position="287"/>
        <end position="327"/>
    </location>
</feature>
<feature type="compositionally biased region" description="Basic and acidic residues" evidence="1">
    <location>
        <begin position="60"/>
        <end position="70"/>
    </location>
</feature>
<name>A0A3Q7XSW5_CICAR</name>